<dbReference type="InterPro" id="IPR011990">
    <property type="entry name" value="TPR-like_helical_dom_sf"/>
</dbReference>
<evidence type="ECO:0000313" key="5">
    <source>
        <dbReference type="Proteomes" id="UP001165289"/>
    </source>
</evidence>
<organism evidence="4 5">
    <name type="scientific">Oopsacas minuta</name>
    <dbReference type="NCBI Taxonomy" id="111878"/>
    <lineage>
        <taxon>Eukaryota</taxon>
        <taxon>Metazoa</taxon>
        <taxon>Porifera</taxon>
        <taxon>Hexactinellida</taxon>
        <taxon>Hexasterophora</taxon>
        <taxon>Lyssacinosida</taxon>
        <taxon>Leucopsacidae</taxon>
        <taxon>Oopsacas</taxon>
    </lineage>
</organism>
<dbReference type="EMBL" id="JAKMXF010000354">
    <property type="protein sequence ID" value="KAI6646421.1"/>
    <property type="molecule type" value="Genomic_DNA"/>
</dbReference>
<evidence type="ECO:0000256" key="1">
    <source>
        <dbReference type="ARBA" id="ARBA00004123"/>
    </source>
</evidence>
<dbReference type="GO" id="GO:0031491">
    <property type="term" value="F:nucleosome binding"/>
    <property type="evidence" value="ECO:0007669"/>
    <property type="project" value="TreeGrafter"/>
</dbReference>
<accession>A0AAV7JCG1</accession>
<comment type="caution">
    <text evidence="4">The sequence shown here is derived from an EMBL/GenBank/DDBJ whole genome shotgun (WGS) entry which is preliminary data.</text>
</comment>
<keyword evidence="2" id="KW-0539">Nucleus</keyword>
<dbReference type="GO" id="GO:0006325">
    <property type="term" value="P:chromatin organization"/>
    <property type="evidence" value="ECO:0007669"/>
    <property type="project" value="InterPro"/>
</dbReference>
<feature type="compositionally biased region" description="Basic and acidic residues" evidence="3">
    <location>
        <begin position="312"/>
        <end position="335"/>
    </location>
</feature>
<dbReference type="PANTHER" id="PTHR15502:SF7">
    <property type="entry name" value="CALCINEURIN-BINDING PROTEIN CABIN-1"/>
    <property type="match status" value="1"/>
</dbReference>
<comment type="subcellular location">
    <subcellularLocation>
        <location evidence="1">Nucleus</location>
    </subcellularLocation>
</comment>
<evidence type="ECO:0000256" key="3">
    <source>
        <dbReference type="SAM" id="MobiDB-lite"/>
    </source>
</evidence>
<feature type="region of interest" description="Disordered" evidence="3">
    <location>
        <begin position="312"/>
        <end position="336"/>
    </location>
</feature>
<feature type="region of interest" description="Disordered" evidence="3">
    <location>
        <begin position="1"/>
        <end position="24"/>
    </location>
</feature>
<name>A0AAV7JCG1_9METZ</name>
<dbReference type="Proteomes" id="UP001165289">
    <property type="component" value="Unassembled WGS sequence"/>
</dbReference>
<sequence length="1575" mass="180548">MQFSALNSDSNINPNSNEEFSNPFGALNSTREAVESEAFKNYYRALTLLQEDQYHQAKELLVSVLNSSYLTDSLQDIGKKISIELLKGKAAKLKLAAICNLSRIAEKQESWIECISRCEQALEIDKTDTMVWYRLGRVALKVLELELSAYSFIQTLSRANYMSPARKSLIPILYAIYRYDECLLQCSELLAIAPLSQLAADYANWIMKTQPYTDPPKTPAIDSLLQELHTVGLSELKESPHIKYGNELRHKQNIAYPVKTVLEEWSPTSQLLSLHWVELGAYLLSVFREAEERHDTLRPCRVWREDEELLPREESPDLSKGEEIEKKVSKRRGQELLEDMPACQRRSLRSSQQEGRDREMLNKKMGDLISYFFAPRWSYFQQTHCMSTHPSYPKKVFPPVIDSKLLLKSQPSIEGESAKVKKFLRSHNLSPICSLLPRYLEASSQMFLLRWTHSSTHKLHSIISNMYLTCHGRFLSLPDISTAPSHIDTAHVVLMFIEGMIYQNLPSPAPQPDPDPLLSQAVLEAAFFLERVCYSPLVPFKHWHTFFLRSSWSLSRLAEYRGLIDKQIMLLDHALQTLELCNSIQESAVTPDSNSDCSSSNHEGFSLYYPPDEFILPHPNIHTVINRAIIQESMEKAITANSIDRGILFDYYLKGDHKHLISSIKPFVSDSPNSPFQFLMVRMKMTSECSFIPNLIQVALECIVNGQMEESEIISLLNKILSKLVISICDTLDLTNDMHQLEIELNTLSDVIAVFVNKHKQHPFSIADTLDTVGFIWNLLRILEFYWDIRNTSMRKLIPISPAICLLYYCIQKCNLTADHATESKIIDDDDVTPLSSTAKSLPDNKRRMLFAQKRLSRVNPALGFLFECHELFGGDHFCCSIQALLLHLLLRDTSNTLHTLTEEDSCLKELLEGELIQILFCLFGYPAKRYRALGLSEHRENDDVIPSFDWPSCYLMLHNLYPSSLPTFDDNKSTGISPDLIIVCKRLADQLPYKEYTVISLEILETFIVSESDSFPEQFEVTISSREAECLAMAYYVIADDYLKCHSEKAIDFYKKHLLFYPKHPDSWAGLTLANFRKLQYHLRDRTINTLSHFVSEVTDYMLSVSRCFKQVNRLYPSHSQLLERYGHYCYLVNSFWKNISYLTSTPLPHLASYSIPDTQSELKQSLSVFQKALDFETHIAEPWLYHYLLAKIKKKLLYPFEECFSHLISSSRILHTDGVYYPDHIDCNTTGSAIQAIEVHYVIHSMFIQALLRDKMTALSVVESALLALKEVSPLARTPPPDTAITQCIHDNRFIILRALNIHQVITWHSSLEDRFVSVLVDCIHGLLVCLARFPTHYKSHYRLIRTLWDLNPEVFYTTVRSLLIGPVSSDDIKNDKQLPLFNLKSNLFANMWAYDKSYDIDRPGSFVYHMYRHVSLLFSFLSYRHSAEAFISALSLLKLKPEFARTYLRECERVHLYNAGLLMTAQVLESVYSQGLVGGTAKSLNLLKASYILHSFVLKSLLPSAIKDQLLERLGILLERYFQLYRGPPQEGEYSLNLVLSSCAQLTTVSVSDQVQLAKKPKPIKPKPPAVS</sequence>
<dbReference type="Gene3D" id="1.25.40.10">
    <property type="entry name" value="Tetratricopeptide repeat domain"/>
    <property type="match status" value="1"/>
</dbReference>
<dbReference type="PANTHER" id="PTHR15502">
    <property type="entry name" value="CALCINEURIN-BINDING PROTEIN CABIN 1-RELATED"/>
    <property type="match status" value="1"/>
</dbReference>
<dbReference type="InterPro" id="IPR033053">
    <property type="entry name" value="Hir3/CABIN1"/>
</dbReference>
<evidence type="ECO:0000256" key="2">
    <source>
        <dbReference type="ARBA" id="ARBA00023242"/>
    </source>
</evidence>
<protein>
    <submittedName>
        <fullName evidence="4">Calcineurin-binding protein cabin-1</fullName>
    </submittedName>
</protein>
<proteinExistence type="predicted"/>
<dbReference type="SUPFAM" id="SSF48452">
    <property type="entry name" value="TPR-like"/>
    <property type="match status" value="1"/>
</dbReference>
<dbReference type="GO" id="GO:0005634">
    <property type="term" value="C:nucleus"/>
    <property type="evidence" value="ECO:0007669"/>
    <property type="project" value="UniProtKB-SubCell"/>
</dbReference>
<feature type="compositionally biased region" description="Polar residues" evidence="3">
    <location>
        <begin position="1"/>
        <end position="20"/>
    </location>
</feature>
<keyword evidence="5" id="KW-1185">Reference proteome</keyword>
<evidence type="ECO:0000313" key="4">
    <source>
        <dbReference type="EMBL" id="KAI6646421.1"/>
    </source>
</evidence>
<gene>
    <name evidence="4" type="ORF">LOD99_12543</name>
</gene>
<reference evidence="4 5" key="1">
    <citation type="journal article" date="2023" name="BMC Biol.">
        <title>The compact genome of the sponge Oopsacas minuta (Hexactinellida) is lacking key metazoan core genes.</title>
        <authorList>
            <person name="Santini S."/>
            <person name="Schenkelaars Q."/>
            <person name="Jourda C."/>
            <person name="Duchesne M."/>
            <person name="Belahbib H."/>
            <person name="Rocher C."/>
            <person name="Selva M."/>
            <person name="Riesgo A."/>
            <person name="Vervoort M."/>
            <person name="Leys S.P."/>
            <person name="Kodjabachian L."/>
            <person name="Le Bivic A."/>
            <person name="Borchiellini C."/>
            <person name="Claverie J.M."/>
            <person name="Renard E."/>
        </authorList>
    </citation>
    <scope>NUCLEOTIDE SEQUENCE [LARGE SCALE GENOMIC DNA]</scope>
    <source>
        <strain evidence="4">SPO-2</strain>
    </source>
</reference>